<evidence type="ECO:0000256" key="1">
    <source>
        <dbReference type="ARBA" id="ARBA00006484"/>
    </source>
</evidence>
<dbReference type="EMBL" id="PZJX01000052">
    <property type="protein sequence ID" value="PTE07209.1"/>
    <property type="molecule type" value="Genomic_DNA"/>
</dbReference>
<dbReference type="PROSITE" id="PS00061">
    <property type="entry name" value="ADH_SHORT"/>
    <property type="match status" value="1"/>
</dbReference>
<dbReference type="InterPro" id="IPR050259">
    <property type="entry name" value="SDR"/>
</dbReference>
<accession>A0A2T4INK9</accession>
<dbReference type="PRINTS" id="PR00081">
    <property type="entry name" value="GDHRDH"/>
</dbReference>
<organism evidence="2 3">
    <name type="scientific">Mesorhizobium helmanticense</name>
    <dbReference type="NCBI Taxonomy" id="1776423"/>
    <lineage>
        <taxon>Bacteria</taxon>
        <taxon>Pseudomonadati</taxon>
        <taxon>Pseudomonadota</taxon>
        <taxon>Alphaproteobacteria</taxon>
        <taxon>Hyphomicrobiales</taxon>
        <taxon>Phyllobacteriaceae</taxon>
        <taxon>Mesorhizobium</taxon>
    </lineage>
</organism>
<dbReference type="InterPro" id="IPR036291">
    <property type="entry name" value="NAD(P)-bd_dom_sf"/>
</dbReference>
<proteinExistence type="inferred from homology"/>
<dbReference type="OrthoDB" id="9793325at2"/>
<dbReference type="RefSeq" id="WP_107652320.1">
    <property type="nucleotide sequence ID" value="NZ_PZJX01000052.1"/>
</dbReference>
<name>A0A2T4INK9_9HYPH</name>
<evidence type="ECO:0000313" key="2">
    <source>
        <dbReference type="EMBL" id="PTE07209.1"/>
    </source>
</evidence>
<protein>
    <submittedName>
        <fullName evidence="2">3-oxoacyl-ACP reductase</fullName>
    </submittedName>
</protein>
<comment type="similarity">
    <text evidence="1">Belongs to the short-chain dehydrogenases/reductases (SDR) family.</text>
</comment>
<dbReference type="FunFam" id="3.40.50.720:FF:000084">
    <property type="entry name" value="Short-chain dehydrogenase reductase"/>
    <property type="match status" value="1"/>
</dbReference>
<dbReference type="InterPro" id="IPR002347">
    <property type="entry name" value="SDR_fam"/>
</dbReference>
<sequence>MTDLSGRSAIITGGFSGMGFAIATALVEAGANVAVGSYIAPVGTDKSDAAYYPGADEIERVRAALASHGTKVHAAHLDVRDSDVTNRFAADAEAAIGPIDILVNAAGTTAEQPVCGHSDALWDKIVDTNLTGAFRMTRAALPGMIERGWGRIVNIGSTAASVGWKDNPAYCASKAGLLGLTRCVALEGAAHGVTCVMISPTWVETELMRRNVAQVVEREGKGRTPEEAMAEIARGNPQQRMLQPQEIAALAVFLCSDLAKGITMENIQITGGALW</sequence>
<dbReference type="PANTHER" id="PTHR42879">
    <property type="entry name" value="3-OXOACYL-(ACYL-CARRIER-PROTEIN) REDUCTASE"/>
    <property type="match status" value="1"/>
</dbReference>
<comment type="caution">
    <text evidence="2">The sequence shown here is derived from an EMBL/GenBank/DDBJ whole genome shotgun (WGS) entry which is preliminary data.</text>
</comment>
<evidence type="ECO:0000313" key="3">
    <source>
        <dbReference type="Proteomes" id="UP000240259"/>
    </source>
</evidence>
<dbReference type="Pfam" id="PF13561">
    <property type="entry name" value="adh_short_C2"/>
    <property type="match status" value="1"/>
</dbReference>
<dbReference type="SUPFAM" id="SSF51735">
    <property type="entry name" value="NAD(P)-binding Rossmann-fold domains"/>
    <property type="match status" value="1"/>
</dbReference>
<reference evidence="2 3" key="1">
    <citation type="submission" date="2018-03" db="EMBL/GenBank/DDBJ databases">
        <title>Genome sequence of the symbiotic type strain Mesorhizobium helmanticense CSLC115NT isolated from Lotus corniculatus nodules.</title>
        <authorList>
            <person name="Sannazzaro A.I."/>
            <person name="Torres Tejerizo G.A."/>
            <person name="Dip D."/>
            <person name="Caballero M."/>
            <person name="Pistorio M."/>
            <person name="Estrella M.J."/>
        </authorList>
    </citation>
    <scope>NUCLEOTIDE SEQUENCE [LARGE SCALE GENOMIC DNA]</scope>
    <source>
        <strain evidence="2 3">CSLC115N</strain>
    </source>
</reference>
<dbReference type="Proteomes" id="UP000240259">
    <property type="component" value="Unassembled WGS sequence"/>
</dbReference>
<keyword evidence="3" id="KW-1185">Reference proteome</keyword>
<gene>
    <name evidence="2" type="ORF">C9427_27655</name>
</gene>
<dbReference type="PANTHER" id="PTHR42879:SF2">
    <property type="entry name" value="3-OXOACYL-[ACYL-CARRIER-PROTEIN] REDUCTASE FABG"/>
    <property type="match status" value="1"/>
</dbReference>
<dbReference type="InterPro" id="IPR020904">
    <property type="entry name" value="Sc_DH/Rdtase_CS"/>
</dbReference>
<dbReference type="PRINTS" id="PR00080">
    <property type="entry name" value="SDRFAMILY"/>
</dbReference>
<dbReference type="Gene3D" id="3.40.50.720">
    <property type="entry name" value="NAD(P)-binding Rossmann-like Domain"/>
    <property type="match status" value="1"/>
</dbReference>
<dbReference type="GO" id="GO:0032787">
    <property type="term" value="P:monocarboxylic acid metabolic process"/>
    <property type="evidence" value="ECO:0007669"/>
    <property type="project" value="UniProtKB-ARBA"/>
</dbReference>
<dbReference type="AlphaFoldDB" id="A0A2T4INK9"/>